<reference evidence="2" key="1">
    <citation type="submission" date="2015-05" db="EMBL/GenBank/DDBJ databases">
        <title>Draft genome sequencing of a biphenyl-degrading bacterium, Pseudomonas balearica KF707 (=NBRC110670).</title>
        <authorList>
            <person name="Kimura N."/>
            <person name="Hirose J."/>
            <person name="Watanabe T."/>
            <person name="Suenaga H."/>
            <person name="Fujihara H."/>
            <person name="Noguchi M."/>
            <person name="Hashimoto M."/>
            <person name="Shimodaira J."/>
            <person name="Tsuchikane K."/>
            <person name="Hosoyama A."/>
            <person name="Yamazoe A."/>
            <person name="Fujita N."/>
            <person name="Furukawa K."/>
        </authorList>
    </citation>
    <scope>NUCLEOTIDE SEQUENCE [LARGE SCALE GENOMIC DNA]</scope>
    <source>
        <strain evidence="2">DSM 10086 / NBRC 110670 / KF707</strain>
    </source>
</reference>
<dbReference type="EMBL" id="AP014862">
    <property type="protein sequence ID" value="BAU74214.1"/>
    <property type="molecule type" value="Genomic_DNA"/>
</dbReference>
<dbReference type="Proteomes" id="UP000218554">
    <property type="component" value="Chromosome"/>
</dbReference>
<keyword evidence="2" id="KW-1185">Reference proteome</keyword>
<evidence type="ECO:0000313" key="1">
    <source>
        <dbReference type="EMBL" id="BAU74214.1"/>
    </source>
</evidence>
<dbReference type="KEGG" id="pfuw:KF707C_25260"/>
<dbReference type="AlphaFoldDB" id="A0AAD1C287"/>
<protein>
    <submittedName>
        <fullName evidence="1">Uncharacterized protein</fullName>
    </submittedName>
</protein>
<accession>A0AAD1C287</accession>
<dbReference type="RefSeq" id="WP_003449074.1">
    <property type="nucleotide sequence ID" value="NZ_AJMR01000056.1"/>
</dbReference>
<name>A0AAD1C287_METFU</name>
<proteinExistence type="predicted"/>
<gene>
    <name evidence="1" type="ORF">KF707C_25260</name>
</gene>
<organism evidence="1 2">
    <name type="scientific">Metapseudomonas furukawaii</name>
    <name type="common">Pseudomonas furukawaii</name>
    <dbReference type="NCBI Taxonomy" id="1149133"/>
    <lineage>
        <taxon>Bacteria</taxon>
        <taxon>Pseudomonadati</taxon>
        <taxon>Pseudomonadota</taxon>
        <taxon>Gammaproteobacteria</taxon>
        <taxon>Pseudomonadales</taxon>
        <taxon>Pseudomonadaceae</taxon>
        <taxon>Metapseudomonas</taxon>
    </lineage>
</organism>
<evidence type="ECO:0000313" key="2">
    <source>
        <dbReference type="Proteomes" id="UP000218554"/>
    </source>
</evidence>
<reference evidence="1 2" key="2">
    <citation type="journal article" date="2017" name="Int. J. Syst. Evol. Microbiol.">
        <title>Pseudomonas furukawaii sp. nov., a polychlorinated biphenyl-degrading bacterium isolated from biphenyl-contaminated soil in Japan.</title>
        <authorList>
            <person name="Kimura N."/>
            <person name="Watanabe T."/>
            <person name="Suenaga H."/>
            <person name="Fujihara H."/>
            <person name="Futagami T."/>
            <person name="Goto M."/>
            <person name="Hanada S."/>
            <person name="Hirose J."/>
        </authorList>
    </citation>
    <scope>NUCLEOTIDE SEQUENCE [LARGE SCALE GENOMIC DNA]</scope>
    <source>
        <strain evidence="2">DSM 10086 / NBRC 110670 / KF707</strain>
    </source>
</reference>
<sequence>MAEVRIESFDKAGKTFWRVRLGQRSLTFHEELAARAFAAQLHLRMGWLKARNPAPENDL</sequence>